<dbReference type="AlphaFoldDB" id="A0A1M5HY91"/>
<proteinExistence type="predicted"/>
<dbReference type="RefSeq" id="WP_073067168.1">
    <property type="nucleotide sequence ID" value="NZ_FQUS01000021.1"/>
</dbReference>
<protein>
    <submittedName>
        <fullName evidence="1">Uncharacterized protein</fullName>
    </submittedName>
</protein>
<reference evidence="1 2" key="1">
    <citation type="submission" date="2016-11" db="EMBL/GenBank/DDBJ databases">
        <authorList>
            <person name="Jaros S."/>
            <person name="Januszkiewicz K."/>
            <person name="Wedrychowicz H."/>
        </authorList>
    </citation>
    <scope>NUCLEOTIDE SEQUENCE [LARGE SCALE GENOMIC DNA]</scope>
    <source>
        <strain evidence="1 2">DSM 21986</strain>
    </source>
</reference>
<accession>A0A1M5HY91</accession>
<name>A0A1M5HY91_9BACT</name>
<gene>
    <name evidence="1" type="ORF">SAMN05443144_12164</name>
</gene>
<dbReference type="STRING" id="1194090.SAMN05443144_12164"/>
<sequence>MKKTNTTNADPFAHTLLSEFYMITDWLIRLSQAIGNTTDHELQKVLRFNRWYLGRELDNIVRRLEDNDIEYPFCSYLTALYAGNQSEIRELERALNGKGKAWYVSGKLLSPKEIKQRLKEVRLSKDRVAQELCPECRKEALVNY</sequence>
<keyword evidence="2" id="KW-1185">Reference proteome</keyword>
<dbReference type="Proteomes" id="UP000184041">
    <property type="component" value="Unassembled WGS sequence"/>
</dbReference>
<organism evidence="1 2">
    <name type="scientific">Fodinibius roseus</name>
    <dbReference type="NCBI Taxonomy" id="1194090"/>
    <lineage>
        <taxon>Bacteria</taxon>
        <taxon>Pseudomonadati</taxon>
        <taxon>Balneolota</taxon>
        <taxon>Balneolia</taxon>
        <taxon>Balneolales</taxon>
        <taxon>Balneolaceae</taxon>
        <taxon>Fodinibius</taxon>
    </lineage>
</organism>
<evidence type="ECO:0000313" key="1">
    <source>
        <dbReference type="EMBL" id="SHG20852.1"/>
    </source>
</evidence>
<dbReference type="EMBL" id="FQUS01000021">
    <property type="protein sequence ID" value="SHG20852.1"/>
    <property type="molecule type" value="Genomic_DNA"/>
</dbReference>
<evidence type="ECO:0000313" key="2">
    <source>
        <dbReference type="Proteomes" id="UP000184041"/>
    </source>
</evidence>